<organism evidence="1 2">
    <name type="scientific">Neisseria brasiliensis</name>
    <dbReference type="NCBI Taxonomy" id="2666100"/>
    <lineage>
        <taxon>Bacteria</taxon>
        <taxon>Pseudomonadati</taxon>
        <taxon>Pseudomonadota</taxon>
        <taxon>Betaproteobacteria</taxon>
        <taxon>Neisseriales</taxon>
        <taxon>Neisseriaceae</taxon>
        <taxon>Neisseria</taxon>
    </lineage>
</organism>
<evidence type="ECO:0000313" key="2">
    <source>
        <dbReference type="Proteomes" id="UP000486297"/>
    </source>
</evidence>
<keyword evidence="2" id="KW-1185">Reference proteome</keyword>
<protein>
    <submittedName>
        <fullName evidence="1">Uncharacterized protein</fullName>
    </submittedName>
</protein>
<dbReference type="RefSeq" id="WP_095502769.1">
    <property type="nucleotide sequence ID" value="NZ_WJXO01000001.1"/>
</dbReference>
<evidence type="ECO:0000313" key="1">
    <source>
        <dbReference type="EMBL" id="MRN38613.1"/>
    </source>
</evidence>
<gene>
    <name evidence="1" type="ORF">GJU80_09030</name>
</gene>
<dbReference type="Proteomes" id="UP000486297">
    <property type="component" value="Unassembled WGS sequence"/>
</dbReference>
<reference evidence="1" key="1">
    <citation type="journal article" name="Emerg. Infect. Dis.">
        <title>Two cases of a newly characterized neisseria species.</title>
        <authorList>
            <person name="Mustapha M."/>
            <person name="Lemos A.P.S."/>
            <person name="Harrison L.H."/>
            <person name="Vantyne D."/>
            <person name="Sacchi C.T."/>
        </authorList>
    </citation>
    <scope>NUCLEOTIDE SEQUENCE</scope>
    <source>
        <strain evidence="1">N.95.16</strain>
    </source>
</reference>
<name>A0A7X2KYX0_9NEIS</name>
<proteinExistence type="predicted"/>
<dbReference type="EMBL" id="WJXO01000001">
    <property type="protein sequence ID" value="MRN38613.1"/>
    <property type="molecule type" value="Genomic_DNA"/>
</dbReference>
<sequence>MTLSQLKWDLYWAYGRDTTVMSKCGDGTGKSAGVDLYEVVLASSLLKNMVAQLPSGGDKLIKGKYERGYENLKSLAELIATHFDLPEQAAQLFLLRWLELPHEQELQSLTGILQCSKSTVTKKCRKVCVWLDNLEMNALYELRSKIIDN</sequence>
<comment type="caution">
    <text evidence="1">The sequence shown here is derived from an EMBL/GenBank/DDBJ whole genome shotgun (WGS) entry which is preliminary data.</text>
</comment>
<accession>A0A7X2KYX0</accession>
<dbReference type="AlphaFoldDB" id="A0A7X2KYX0"/>